<sequence>MNTILSSGQVKKEKDLKGMAAALGVVVEDLLDLDSKSGASQYISKSGEDAIMIDLVDETESTKNQAGNEFWDLDNGMVLMTMPLVPEYAYASYPHGWKDPEYITELPKYNIVLPKNEKGTFRAFEVRGDSMDDNSRNAICHGDVAIGRFVDPVLWRDKLYLNGGTDFVIVTHDGLIIKRIIQHDTKAGIITCASVNPDKSEYPDFQVKLSEVYELYFIRKIDRDWNRK</sequence>
<comment type="caution">
    <text evidence="1">The sequence shown here is derived from an EMBL/GenBank/DDBJ whole genome shotgun (WGS) entry which is preliminary data.</text>
</comment>
<dbReference type="CDD" id="cd06529">
    <property type="entry name" value="S24_LexA-like"/>
    <property type="match status" value="1"/>
</dbReference>
<dbReference type="EMBL" id="JALPRF010000001">
    <property type="protein sequence ID" value="MCK8490731.1"/>
    <property type="molecule type" value="Genomic_DNA"/>
</dbReference>
<dbReference type="SUPFAM" id="SSF51306">
    <property type="entry name" value="LexA/Signal peptidase"/>
    <property type="match status" value="1"/>
</dbReference>
<organism evidence="1 2">
    <name type="scientific">Spirosoma liriopis</name>
    <dbReference type="NCBI Taxonomy" id="2937440"/>
    <lineage>
        <taxon>Bacteria</taxon>
        <taxon>Pseudomonadati</taxon>
        <taxon>Bacteroidota</taxon>
        <taxon>Cytophagia</taxon>
        <taxon>Cytophagales</taxon>
        <taxon>Cytophagaceae</taxon>
        <taxon>Spirosoma</taxon>
    </lineage>
</organism>
<evidence type="ECO:0000313" key="2">
    <source>
        <dbReference type="Proteomes" id="UP001202180"/>
    </source>
</evidence>
<accession>A0ABT0HEZ8</accession>
<dbReference type="Proteomes" id="UP001202180">
    <property type="component" value="Unassembled WGS sequence"/>
</dbReference>
<dbReference type="InterPro" id="IPR036286">
    <property type="entry name" value="LexA/Signal_pep-like_sf"/>
</dbReference>
<keyword evidence="2" id="KW-1185">Reference proteome</keyword>
<name>A0ABT0HEZ8_9BACT</name>
<dbReference type="Gene3D" id="2.10.109.10">
    <property type="entry name" value="Umud Fragment, subunit A"/>
    <property type="match status" value="1"/>
</dbReference>
<dbReference type="InterPro" id="IPR039418">
    <property type="entry name" value="LexA-like"/>
</dbReference>
<proteinExistence type="predicted"/>
<dbReference type="RefSeq" id="WP_248475519.1">
    <property type="nucleotide sequence ID" value="NZ_JALPRF010000001.1"/>
</dbReference>
<protein>
    <submittedName>
        <fullName evidence="1">S24 family peptidase</fullName>
    </submittedName>
</protein>
<gene>
    <name evidence="1" type="ORF">M0L20_02640</name>
</gene>
<evidence type="ECO:0000313" key="1">
    <source>
        <dbReference type="EMBL" id="MCK8490731.1"/>
    </source>
</evidence>
<reference evidence="1 2" key="1">
    <citation type="submission" date="2022-04" db="EMBL/GenBank/DDBJ databases">
        <title>Spirosoma sp. strain RP8 genome sequencing and assembly.</title>
        <authorList>
            <person name="Jung Y."/>
        </authorList>
    </citation>
    <scope>NUCLEOTIDE SEQUENCE [LARGE SCALE GENOMIC DNA]</scope>
    <source>
        <strain evidence="1 2">RP8</strain>
    </source>
</reference>